<dbReference type="GO" id="GO:0004803">
    <property type="term" value="F:transposase activity"/>
    <property type="evidence" value="ECO:0007669"/>
    <property type="project" value="InterPro"/>
</dbReference>
<evidence type="ECO:0000256" key="1">
    <source>
        <dbReference type="ARBA" id="ARBA00009964"/>
    </source>
</evidence>
<gene>
    <name evidence="3" type="ORF">S7S_15970</name>
</gene>
<dbReference type="Pfam" id="PF01527">
    <property type="entry name" value="HTH_Tnp_1"/>
    <property type="match status" value="1"/>
</dbReference>
<dbReference type="SUPFAM" id="SSF46689">
    <property type="entry name" value="Homeodomain-like"/>
    <property type="match status" value="1"/>
</dbReference>
<evidence type="ECO:0000313" key="3">
    <source>
        <dbReference type="EMBL" id="AJD49606.1"/>
    </source>
</evidence>
<protein>
    <submittedName>
        <fullName evidence="3">Transposase</fullName>
    </submittedName>
</protein>
<dbReference type="KEGG" id="apac:S7S_15970"/>
<dbReference type="AlphaFoldDB" id="A0A0B4XQZ4"/>
<accession>A0A0B4XQZ4</accession>
<sequence>MTKQKATTRTRVRHTAQYRAEALGLAERVGIKSAAQQLGLHESQLYTWRKKAEQQANKSEAEQRYTEENARLKRQLAEKEEELAILKKAAAYFAKNQK</sequence>
<keyword evidence="2" id="KW-0175">Coiled coil</keyword>
<feature type="coiled-coil region" evidence="2">
    <location>
        <begin position="49"/>
        <end position="89"/>
    </location>
</feature>
<dbReference type="Gene3D" id="1.10.10.60">
    <property type="entry name" value="Homeodomain-like"/>
    <property type="match status" value="1"/>
</dbReference>
<reference evidence="3 4" key="1">
    <citation type="journal article" date="2012" name="J. Bacteriol.">
        <title>Genome sequence of an alkane-degrading bacterium, Alcanivorax pacificus type strain W11-5, isolated from deep sea sediment.</title>
        <authorList>
            <person name="Lai Q."/>
            <person name="Shao Z."/>
        </authorList>
    </citation>
    <scope>NUCLEOTIDE SEQUENCE [LARGE SCALE GENOMIC DNA]</scope>
    <source>
        <strain evidence="3 4">W11-5</strain>
    </source>
</reference>
<dbReference type="EMBL" id="CP004387">
    <property type="protein sequence ID" value="AJD49606.1"/>
    <property type="molecule type" value="Genomic_DNA"/>
</dbReference>
<dbReference type="GO" id="GO:0006313">
    <property type="term" value="P:DNA transposition"/>
    <property type="evidence" value="ECO:0007669"/>
    <property type="project" value="InterPro"/>
</dbReference>
<proteinExistence type="inferred from homology"/>
<dbReference type="STRING" id="391936.S7S_15970"/>
<name>A0A0B4XQZ4_9GAMM</name>
<evidence type="ECO:0000256" key="2">
    <source>
        <dbReference type="SAM" id="Coils"/>
    </source>
</evidence>
<dbReference type="Proteomes" id="UP000006764">
    <property type="component" value="Chromosome"/>
</dbReference>
<dbReference type="GO" id="GO:0003677">
    <property type="term" value="F:DNA binding"/>
    <property type="evidence" value="ECO:0007669"/>
    <property type="project" value="InterPro"/>
</dbReference>
<keyword evidence="4" id="KW-1185">Reference proteome</keyword>
<dbReference type="InterPro" id="IPR002514">
    <property type="entry name" value="Transposase_8"/>
</dbReference>
<evidence type="ECO:0000313" key="4">
    <source>
        <dbReference type="Proteomes" id="UP000006764"/>
    </source>
</evidence>
<organism evidence="3 4">
    <name type="scientific">Isoalcanivorax pacificus W11-5</name>
    <dbReference type="NCBI Taxonomy" id="391936"/>
    <lineage>
        <taxon>Bacteria</taxon>
        <taxon>Pseudomonadati</taxon>
        <taxon>Pseudomonadota</taxon>
        <taxon>Gammaproteobacteria</taxon>
        <taxon>Oceanospirillales</taxon>
        <taxon>Alcanivoracaceae</taxon>
        <taxon>Isoalcanivorax</taxon>
    </lineage>
</organism>
<dbReference type="InterPro" id="IPR009057">
    <property type="entry name" value="Homeodomain-like_sf"/>
</dbReference>
<dbReference type="HOGENOM" id="CLU_027402_18_0_6"/>
<comment type="similarity">
    <text evidence="1">Belongs to the transposase 8 family.</text>
</comment>